<keyword evidence="2 4" id="KW-0560">Oxidoreductase</keyword>
<sequence>MPHLLIAGKIHPSGMALLKNAPGITYDYVEEVSEASYAPLISKADGLVIRTQPCSAATIALGTNLKIVSRHGVGYDTVDLAAVNARGIALAVCGDVNSVSVAEHSMMLILAATKQTVKADTSVRNSGWGWRNLLAAREVSGKNLFIIGYGRIGRHLARMASGFGMRIRAYDPYLEKAGWPTGDVTPVSSLEEGLRWADAVSVNVPHSGKALIGVDELAYMRPNAVLVNTARGGVIDEAALAVALQNGLIAGAGVDVFETEPPTQDNALFGLHNAILTPHIAGLTAECAERMAISSVQNALDFFNGCIDQNLVVNRAALKAAA</sequence>
<comment type="caution">
    <text evidence="7">The sequence shown here is derived from an EMBL/GenBank/DDBJ whole genome shotgun (WGS) entry which is preliminary data.</text>
</comment>
<dbReference type="GO" id="GO:0051287">
    <property type="term" value="F:NAD binding"/>
    <property type="evidence" value="ECO:0007669"/>
    <property type="project" value="InterPro"/>
</dbReference>
<dbReference type="InterPro" id="IPR006139">
    <property type="entry name" value="D-isomer_2_OHA_DH_cat_dom"/>
</dbReference>
<dbReference type="Gene3D" id="3.40.50.720">
    <property type="entry name" value="NAD(P)-binding Rossmann-like Domain"/>
    <property type="match status" value="2"/>
</dbReference>
<gene>
    <name evidence="7" type="ORF">DIC66_22175</name>
</gene>
<dbReference type="Pfam" id="PF02826">
    <property type="entry name" value="2-Hacid_dh_C"/>
    <property type="match status" value="1"/>
</dbReference>
<dbReference type="SUPFAM" id="SSF51735">
    <property type="entry name" value="NAD(P)-binding Rossmann-fold domains"/>
    <property type="match status" value="1"/>
</dbReference>
<dbReference type="InterPro" id="IPR050857">
    <property type="entry name" value="D-2-hydroxyacid_DH"/>
</dbReference>
<feature type="domain" description="D-isomer specific 2-hydroxyacid dehydrogenase catalytic" evidence="5">
    <location>
        <begin position="5"/>
        <end position="312"/>
    </location>
</feature>
<evidence type="ECO:0000256" key="3">
    <source>
        <dbReference type="ARBA" id="ARBA00023027"/>
    </source>
</evidence>
<accession>A0A3E1R5X4</accession>
<dbReference type="Pfam" id="PF00389">
    <property type="entry name" value="2-Hacid_dh"/>
    <property type="match status" value="1"/>
</dbReference>
<dbReference type="GO" id="GO:0016616">
    <property type="term" value="F:oxidoreductase activity, acting on the CH-OH group of donors, NAD or NADP as acceptor"/>
    <property type="evidence" value="ECO:0007669"/>
    <property type="project" value="InterPro"/>
</dbReference>
<dbReference type="OrthoDB" id="9805416at2"/>
<dbReference type="PANTHER" id="PTHR42789:SF1">
    <property type="entry name" value="D-ISOMER SPECIFIC 2-HYDROXYACID DEHYDROGENASE FAMILY PROTEIN (AFU_ORTHOLOGUE AFUA_6G10090)"/>
    <property type="match status" value="1"/>
</dbReference>
<comment type="similarity">
    <text evidence="1 4">Belongs to the D-isomer specific 2-hydroxyacid dehydrogenase family.</text>
</comment>
<proteinExistence type="inferred from homology"/>
<evidence type="ECO:0000313" key="8">
    <source>
        <dbReference type="Proteomes" id="UP000260665"/>
    </source>
</evidence>
<dbReference type="EMBL" id="QFZK01000034">
    <property type="protein sequence ID" value="RFO94687.1"/>
    <property type="molecule type" value="Genomic_DNA"/>
</dbReference>
<keyword evidence="8" id="KW-1185">Reference proteome</keyword>
<evidence type="ECO:0000256" key="1">
    <source>
        <dbReference type="ARBA" id="ARBA00005854"/>
    </source>
</evidence>
<dbReference type="InterPro" id="IPR006140">
    <property type="entry name" value="D-isomer_DH_NAD-bd"/>
</dbReference>
<dbReference type="CDD" id="cd12173">
    <property type="entry name" value="PGDH_4"/>
    <property type="match status" value="1"/>
</dbReference>
<evidence type="ECO:0000259" key="6">
    <source>
        <dbReference type="Pfam" id="PF02826"/>
    </source>
</evidence>
<dbReference type="RefSeq" id="WP_117180365.1">
    <property type="nucleotide sequence ID" value="NZ_QFZK01000034.1"/>
</dbReference>
<dbReference type="AlphaFoldDB" id="A0A3E1R5X4"/>
<dbReference type="Proteomes" id="UP000260665">
    <property type="component" value="Unassembled WGS sequence"/>
</dbReference>
<keyword evidence="3" id="KW-0520">NAD</keyword>
<dbReference type="InterPro" id="IPR029753">
    <property type="entry name" value="D-isomer_DH_CS"/>
</dbReference>
<reference evidence="7 8" key="1">
    <citation type="submission" date="2018-05" db="EMBL/GenBank/DDBJ databases">
        <title>Rhodoferax soyangensis sp.nov., isolated from an oligotrophic freshwater lake.</title>
        <authorList>
            <person name="Park M."/>
        </authorList>
    </citation>
    <scope>NUCLEOTIDE SEQUENCE [LARGE SCALE GENOMIC DNA]</scope>
    <source>
        <strain evidence="7 8">IMCC26218</strain>
    </source>
</reference>
<evidence type="ECO:0000256" key="4">
    <source>
        <dbReference type="RuleBase" id="RU003719"/>
    </source>
</evidence>
<dbReference type="InterPro" id="IPR036291">
    <property type="entry name" value="NAD(P)-bd_dom_sf"/>
</dbReference>
<feature type="domain" description="D-isomer specific 2-hydroxyacid dehydrogenase NAD-binding" evidence="6">
    <location>
        <begin position="106"/>
        <end position="281"/>
    </location>
</feature>
<dbReference type="SUPFAM" id="SSF52283">
    <property type="entry name" value="Formate/glycerate dehydrogenase catalytic domain-like"/>
    <property type="match status" value="1"/>
</dbReference>
<evidence type="ECO:0000313" key="7">
    <source>
        <dbReference type="EMBL" id="RFO94687.1"/>
    </source>
</evidence>
<dbReference type="PANTHER" id="PTHR42789">
    <property type="entry name" value="D-ISOMER SPECIFIC 2-HYDROXYACID DEHYDROGENASE FAMILY PROTEIN (AFU_ORTHOLOGUE AFUA_6G10090)"/>
    <property type="match status" value="1"/>
</dbReference>
<organism evidence="7 8">
    <name type="scientific">Rhodoferax lacus</name>
    <dbReference type="NCBI Taxonomy" id="2184758"/>
    <lineage>
        <taxon>Bacteria</taxon>
        <taxon>Pseudomonadati</taxon>
        <taxon>Pseudomonadota</taxon>
        <taxon>Betaproteobacteria</taxon>
        <taxon>Burkholderiales</taxon>
        <taxon>Comamonadaceae</taxon>
        <taxon>Rhodoferax</taxon>
    </lineage>
</organism>
<evidence type="ECO:0000259" key="5">
    <source>
        <dbReference type="Pfam" id="PF00389"/>
    </source>
</evidence>
<dbReference type="PROSITE" id="PS00671">
    <property type="entry name" value="D_2_HYDROXYACID_DH_3"/>
    <property type="match status" value="1"/>
</dbReference>
<name>A0A3E1R5X4_9BURK</name>
<evidence type="ECO:0000256" key="2">
    <source>
        <dbReference type="ARBA" id="ARBA00023002"/>
    </source>
</evidence>
<protein>
    <submittedName>
        <fullName evidence="7">3-phosphoglycerate dehydrogenase</fullName>
    </submittedName>
</protein>